<evidence type="ECO:0000256" key="3">
    <source>
        <dbReference type="ARBA" id="ARBA00022448"/>
    </source>
</evidence>
<feature type="transmembrane region" description="Helical" evidence="8">
    <location>
        <begin position="105"/>
        <end position="127"/>
    </location>
</feature>
<evidence type="ECO:0000256" key="2">
    <source>
        <dbReference type="ARBA" id="ARBA00006175"/>
    </source>
</evidence>
<evidence type="ECO:0000313" key="10">
    <source>
        <dbReference type="Proteomes" id="UP000242705"/>
    </source>
</evidence>
<evidence type="ECO:0000256" key="5">
    <source>
        <dbReference type="ARBA" id="ARBA00022989"/>
    </source>
</evidence>
<evidence type="ECO:0000256" key="7">
    <source>
        <dbReference type="RuleBase" id="RU000477"/>
    </source>
</evidence>
<comment type="caution">
    <text evidence="9">The sequence shown here is derived from an EMBL/GenBank/DDBJ whole genome shotgun (WGS) entry which is preliminary data.</text>
</comment>
<gene>
    <name evidence="9" type="ORF">C7B47_10305</name>
</gene>
<dbReference type="EMBL" id="PXYX01000021">
    <property type="protein sequence ID" value="PSR26551.1"/>
    <property type="molecule type" value="Genomic_DNA"/>
</dbReference>
<dbReference type="InterPro" id="IPR000425">
    <property type="entry name" value="MIP"/>
</dbReference>
<keyword evidence="4 7" id="KW-0812">Transmembrane</keyword>
<dbReference type="Proteomes" id="UP000242705">
    <property type="component" value="Unassembled WGS sequence"/>
</dbReference>
<evidence type="ECO:0000256" key="1">
    <source>
        <dbReference type="ARBA" id="ARBA00004141"/>
    </source>
</evidence>
<evidence type="ECO:0000313" key="9">
    <source>
        <dbReference type="EMBL" id="PSR26551.1"/>
    </source>
</evidence>
<feature type="transmembrane region" description="Helical" evidence="8">
    <location>
        <begin position="139"/>
        <end position="161"/>
    </location>
</feature>
<evidence type="ECO:0000256" key="8">
    <source>
        <dbReference type="SAM" id="Phobius"/>
    </source>
</evidence>
<comment type="similarity">
    <text evidence="2 7">Belongs to the MIP/aquaporin (TC 1.A.8) family.</text>
</comment>
<dbReference type="AlphaFoldDB" id="A0A2T2WWD7"/>
<feature type="transmembrane region" description="Helical" evidence="8">
    <location>
        <begin position="22"/>
        <end position="45"/>
    </location>
</feature>
<dbReference type="InterPro" id="IPR023271">
    <property type="entry name" value="Aquaporin-like"/>
</dbReference>
<dbReference type="Pfam" id="PF00230">
    <property type="entry name" value="MIP"/>
    <property type="match status" value="1"/>
</dbReference>
<keyword evidence="5 8" id="KW-1133">Transmembrane helix</keyword>
<dbReference type="InterPro" id="IPR050363">
    <property type="entry name" value="MIP/Aquaporin"/>
</dbReference>
<feature type="transmembrane region" description="Helical" evidence="8">
    <location>
        <begin position="250"/>
        <end position="273"/>
    </location>
</feature>
<accession>A0A2T2WWD7</accession>
<dbReference type="InterPro" id="IPR022357">
    <property type="entry name" value="MIP_CS"/>
</dbReference>
<keyword evidence="3 7" id="KW-0813">Transport</keyword>
<dbReference type="NCBIfam" id="TIGR00861">
    <property type="entry name" value="MIP"/>
    <property type="match status" value="1"/>
</dbReference>
<dbReference type="GO" id="GO:0015254">
    <property type="term" value="F:glycerol channel activity"/>
    <property type="evidence" value="ECO:0007669"/>
    <property type="project" value="TreeGrafter"/>
</dbReference>
<reference evidence="9 10" key="1">
    <citation type="journal article" date="2014" name="BMC Genomics">
        <title>Comparison of environmental and isolate Sulfobacillus genomes reveals diverse carbon, sulfur, nitrogen, and hydrogen metabolisms.</title>
        <authorList>
            <person name="Justice N.B."/>
            <person name="Norman A."/>
            <person name="Brown C.T."/>
            <person name="Singh A."/>
            <person name="Thomas B.C."/>
            <person name="Banfield J.F."/>
        </authorList>
    </citation>
    <scope>NUCLEOTIDE SEQUENCE [LARGE SCALE GENOMIC DNA]</scope>
    <source>
        <strain evidence="9">AMDSBA5</strain>
    </source>
</reference>
<proteinExistence type="inferred from homology"/>
<feature type="transmembrane region" description="Helical" evidence="8">
    <location>
        <begin position="199"/>
        <end position="223"/>
    </location>
</feature>
<evidence type="ECO:0000256" key="6">
    <source>
        <dbReference type="ARBA" id="ARBA00023136"/>
    </source>
</evidence>
<dbReference type="PRINTS" id="PR00783">
    <property type="entry name" value="MINTRINSICP"/>
</dbReference>
<dbReference type="PROSITE" id="PS00221">
    <property type="entry name" value="MIP"/>
    <property type="match status" value="1"/>
</dbReference>
<name>A0A2T2WWD7_SULTH</name>
<dbReference type="PANTHER" id="PTHR43829">
    <property type="entry name" value="AQUAPORIN OR AQUAGLYCEROPORIN RELATED"/>
    <property type="match status" value="1"/>
</dbReference>
<feature type="transmembrane region" description="Helical" evidence="8">
    <location>
        <begin position="57"/>
        <end position="85"/>
    </location>
</feature>
<comment type="subcellular location">
    <subcellularLocation>
        <location evidence="1">Membrane</location>
        <topology evidence="1">Multi-pass membrane protein</topology>
    </subcellularLocation>
</comment>
<feature type="transmembrane region" description="Helical" evidence="8">
    <location>
        <begin position="167"/>
        <end position="187"/>
    </location>
</feature>
<evidence type="ECO:0000256" key="4">
    <source>
        <dbReference type="ARBA" id="ARBA00022692"/>
    </source>
</evidence>
<keyword evidence="6 8" id="KW-0472">Membrane</keyword>
<organism evidence="9 10">
    <name type="scientific">Sulfobacillus thermosulfidooxidans</name>
    <dbReference type="NCBI Taxonomy" id="28034"/>
    <lineage>
        <taxon>Bacteria</taxon>
        <taxon>Bacillati</taxon>
        <taxon>Bacillota</taxon>
        <taxon>Clostridia</taxon>
        <taxon>Eubacteriales</taxon>
        <taxon>Clostridiales Family XVII. Incertae Sedis</taxon>
        <taxon>Sulfobacillus</taxon>
    </lineage>
</organism>
<dbReference type="CDD" id="cd00333">
    <property type="entry name" value="MIP"/>
    <property type="match status" value="1"/>
</dbReference>
<protein>
    <submittedName>
        <fullName evidence="9">Aquaporin</fullName>
    </submittedName>
</protein>
<dbReference type="Gene3D" id="1.20.1080.10">
    <property type="entry name" value="Glycerol uptake facilitator protein"/>
    <property type="match status" value="1"/>
</dbReference>
<dbReference type="PANTHER" id="PTHR43829:SF9">
    <property type="entry name" value="AQUAPORIN-9"/>
    <property type="match status" value="1"/>
</dbReference>
<sequence>MAQLHGKTGWRATTWGELLAEYLGTLVLLAFGAGSVAVAVVGLTMSGRTIVIFQGAGGWLLITWGWAMAVVMGVYVAGGVTGAHINPAVTLAMALRKVFPWKKVIPYWIAQTLGAFSGAAIVYIDYYKAINAWNIAHHVVSRASSGGLTTFSIFATFPAAYFHNQLFGPFFDQVIGTFFLILFVLAITDSKNLGVQGNMGPFIVGMAVAAIGMSFGVDAGYAINPARDFGPRLFTWLMGWGRNAFPGPYGYWWVPIAGPLVGSVIGVYVYKYFIELTLEHRKNANEPNATGMVEQENTRGRATHS</sequence>
<dbReference type="SUPFAM" id="SSF81338">
    <property type="entry name" value="Aquaporin-like"/>
    <property type="match status" value="1"/>
</dbReference>
<dbReference type="GO" id="GO:0005886">
    <property type="term" value="C:plasma membrane"/>
    <property type="evidence" value="ECO:0007669"/>
    <property type="project" value="TreeGrafter"/>
</dbReference>